<dbReference type="RefSeq" id="WP_143856072.1">
    <property type="nucleotide sequence ID" value="NZ_CP041730.1"/>
</dbReference>
<organism evidence="1 2">
    <name type="scientific">Chitinimonas arctica</name>
    <dbReference type="NCBI Taxonomy" id="2594795"/>
    <lineage>
        <taxon>Bacteria</taxon>
        <taxon>Pseudomonadati</taxon>
        <taxon>Pseudomonadota</taxon>
        <taxon>Betaproteobacteria</taxon>
        <taxon>Neisseriales</taxon>
        <taxon>Chitinibacteraceae</taxon>
        <taxon>Chitinimonas</taxon>
    </lineage>
</organism>
<dbReference type="KEGG" id="cari:FNU76_01560"/>
<dbReference type="AlphaFoldDB" id="A0A516SAH3"/>
<keyword evidence="2" id="KW-1185">Reference proteome</keyword>
<accession>A0A516SAH3</accession>
<dbReference type="EMBL" id="CP041730">
    <property type="protein sequence ID" value="QDQ25147.1"/>
    <property type="molecule type" value="Genomic_DNA"/>
</dbReference>
<reference evidence="2" key="1">
    <citation type="submission" date="2019-07" db="EMBL/GenBank/DDBJ databases">
        <title>Chitinimonas sp. nov., isolated from Ny-Alesund, arctica soil.</title>
        <authorList>
            <person name="Xu Q."/>
            <person name="Peng F."/>
        </authorList>
    </citation>
    <scope>NUCLEOTIDE SEQUENCE [LARGE SCALE GENOMIC DNA]</scope>
    <source>
        <strain evidence="2">R3-44</strain>
    </source>
</reference>
<dbReference type="OrthoDB" id="9481982at2"/>
<sequence length="294" mass="33930">MLSSLTTMHFIHTASQCGIDSSNLASEDGRSLCELPHLNLNELPALSQKLKLLPHFGKSLETLDKYIGNIRRINHKSNKQLNLLFELLLTLPFDPGNGPKHFGKDLVHLGLFDEVTYNACSVPLLEILCQPDILLYAFERSNKLRTVDDFSKHWVKYDSENYRKAYSLGKDAYNLALKYTELDHVLLHFSDRIAEKGFITLRLAQRNKENIISKKLFKDPNPSPDGEPSYDFSPRQVKNYPKLLGSSFERFMSKEQLKIARIEKKSPWKEKYMTNGAFYQLAFKKHSYRPCTII</sequence>
<dbReference type="Proteomes" id="UP000317550">
    <property type="component" value="Chromosome"/>
</dbReference>
<proteinExistence type="predicted"/>
<gene>
    <name evidence="1" type="ORF">FNU76_01560</name>
</gene>
<evidence type="ECO:0000313" key="2">
    <source>
        <dbReference type="Proteomes" id="UP000317550"/>
    </source>
</evidence>
<protein>
    <submittedName>
        <fullName evidence="1">Uncharacterized protein</fullName>
    </submittedName>
</protein>
<evidence type="ECO:0000313" key="1">
    <source>
        <dbReference type="EMBL" id="QDQ25147.1"/>
    </source>
</evidence>
<name>A0A516SAH3_9NEIS</name>